<keyword evidence="1" id="KW-1133">Transmembrane helix</keyword>
<dbReference type="PANTHER" id="PTHR30093">
    <property type="entry name" value="GENERAL SECRETION PATHWAY PROTEIN G"/>
    <property type="match status" value="1"/>
</dbReference>
<dbReference type="NCBIfam" id="TIGR02532">
    <property type="entry name" value="IV_pilin_GFxxxE"/>
    <property type="match status" value="1"/>
</dbReference>
<dbReference type="InterPro" id="IPR027558">
    <property type="entry name" value="Pre_pil_HX9DG_C"/>
</dbReference>
<dbReference type="SUPFAM" id="SSF54523">
    <property type="entry name" value="Pili subunits"/>
    <property type="match status" value="1"/>
</dbReference>
<keyword evidence="1" id="KW-0472">Membrane</keyword>
<gene>
    <name evidence="3" type="ORF">R5W23_002343</name>
</gene>
<evidence type="ECO:0000259" key="2">
    <source>
        <dbReference type="Pfam" id="PF07596"/>
    </source>
</evidence>
<proteinExistence type="predicted"/>
<evidence type="ECO:0000256" key="1">
    <source>
        <dbReference type="SAM" id="Phobius"/>
    </source>
</evidence>
<name>A0ABU5F0Q7_9BACT</name>
<evidence type="ECO:0000313" key="3">
    <source>
        <dbReference type="EMBL" id="MDY3561084.1"/>
    </source>
</evidence>
<feature type="domain" description="DUF1559" evidence="2">
    <location>
        <begin position="47"/>
        <end position="115"/>
    </location>
</feature>
<feature type="transmembrane region" description="Helical" evidence="1">
    <location>
        <begin position="12"/>
        <end position="34"/>
    </location>
</feature>
<dbReference type="Proteomes" id="UP001272242">
    <property type="component" value="Unassembled WGS sequence"/>
</dbReference>
<sequence>MERPNRTRAAFTLIELLVVIAIIAVLIGLLLPAVQKGREAPARMSSQNNLNASATSWRGHRGGSWIWANASVNGFTAGLAPNSPEPDSTARSNFSGGVNVCLGDGSVRFVRDAIALTTWRALATRAGGEVAGGNDF</sequence>
<keyword evidence="4" id="KW-1185">Reference proteome</keyword>
<dbReference type="InterPro" id="IPR045584">
    <property type="entry name" value="Pilin-like"/>
</dbReference>
<comment type="caution">
    <text evidence="3">The sequence shown here is derived from an EMBL/GenBank/DDBJ whole genome shotgun (WGS) entry which is preliminary data.</text>
</comment>
<dbReference type="NCBIfam" id="TIGR04294">
    <property type="entry name" value="pre_pil_HX9DG"/>
    <property type="match status" value="1"/>
</dbReference>
<keyword evidence="1" id="KW-0812">Transmembrane</keyword>
<dbReference type="Pfam" id="PF07963">
    <property type="entry name" value="N_methyl"/>
    <property type="match status" value="1"/>
</dbReference>
<protein>
    <submittedName>
        <fullName evidence="3">Type II secretion system protein</fullName>
    </submittedName>
</protein>
<dbReference type="EMBL" id="JAXBLV010000189">
    <property type="protein sequence ID" value="MDY3561084.1"/>
    <property type="molecule type" value="Genomic_DNA"/>
</dbReference>
<organism evidence="3 4">
    <name type="scientific">Gemmata algarum</name>
    <dbReference type="NCBI Taxonomy" id="2975278"/>
    <lineage>
        <taxon>Bacteria</taxon>
        <taxon>Pseudomonadati</taxon>
        <taxon>Planctomycetota</taxon>
        <taxon>Planctomycetia</taxon>
        <taxon>Gemmatales</taxon>
        <taxon>Gemmataceae</taxon>
        <taxon>Gemmata</taxon>
    </lineage>
</organism>
<dbReference type="Pfam" id="PF07596">
    <property type="entry name" value="SBP_bac_10"/>
    <property type="match status" value="1"/>
</dbReference>
<dbReference type="Gene3D" id="3.30.700.10">
    <property type="entry name" value="Glycoprotein, Type 4 Pilin"/>
    <property type="match status" value="1"/>
</dbReference>
<accession>A0ABU5F0Q7</accession>
<reference evidence="4" key="1">
    <citation type="journal article" date="2023" name="Mar. Drugs">
        <title>Gemmata algarum, a Novel Planctomycete Isolated from an Algal Mat, Displays Antimicrobial Activity.</title>
        <authorList>
            <person name="Kumar G."/>
            <person name="Kallscheuer N."/>
            <person name="Kashif M."/>
            <person name="Ahamad S."/>
            <person name="Jagadeeshwari U."/>
            <person name="Pannikurungottu S."/>
            <person name="Haufschild T."/>
            <person name="Kabuu M."/>
            <person name="Sasikala C."/>
            <person name="Jogler C."/>
            <person name="Ramana C."/>
        </authorList>
    </citation>
    <scope>NUCLEOTIDE SEQUENCE [LARGE SCALE GENOMIC DNA]</scope>
    <source>
        <strain evidence="4">JC673</strain>
    </source>
</reference>
<dbReference type="PANTHER" id="PTHR30093:SF2">
    <property type="entry name" value="TYPE II SECRETION SYSTEM PROTEIN H"/>
    <property type="match status" value="1"/>
</dbReference>
<dbReference type="InterPro" id="IPR011453">
    <property type="entry name" value="DUF1559"/>
</dbReference>
<dbReference type="InterPro" id="IPR012902">
    <property type="entry name" value="N_methyl_site"/>
</dbReference>
<evidence type="ECO:0000313" key="4">
    <source>
        <dbReference type="Proteomes" id="UP001272242"/>
    </source>
</evidence>